<evidence type="ECO:0000256" key="3">
    <source>
        <dbReference type="ARBA" id="ARBA00020392"/>
    </source>
</evidence>
<dbReference type="RefSeq" id="WP_202750730.1">
    <property type="nucleotide sequence ID" value="NZ_JAESWC010000018.1"/>
</dbReference>
<dbReference type="InterPro" id="IPR012823">
    <property type="entry name" value="Flagell_FliJ"/>
</dbReference>
<comment type="subcellular location">
    <subcellularLocation>
        <location evidence="1">Cell membrane</location>
        <topology evidence="1">Peripheral membrane protein</topology>
        <orientation evidence="1">Cytoplasmic side</orientation>
    </subcellularLocation>
</comment>
<dbReference type="EMBL" id="JAESWC010000018">
    <property type="protein sequence ID" value="MBL4937991.1"/>
    <property type="molecule type" value="Genomic_DNA"/>
</dbReference>
<keyword evidence="10" id="KW-1006">Bacterial flagellum protein export</keyword>
<evidence type="ECO:0000256" key="2">
    <source>
        <dbReference type="ARBA" id="ARBA00010004"/>
    </source>
</evidence>
<organism evidence="12 13">
    <name type="scientific">Clostridium rhizosphaerae</name>
    <dbReference type="NCBI Taxonomy" id="2803861"/>
    <lineage>
        <taxon>Bacteria</taxon>
        <taxon>Bacillati</taxon>
        <taxon>Bacillota</taxon>
        <taxon>Clostridia</taxon>
        <taxon>Eubacteriales</taxon>
        <taxon>Clostridiaceae</taxon>
        <taxon>Clostridium</taxon>
    </lineage>
</organism>
<evidence type="ECO:0000256" key="4">
    <source>
        <dbReference type="ARBA" id="ARBA00022448"/>
    </source>
</evidence>
<keyword evidence="12" id="KW-0282">Flagellum</keyword>
<evidence type="ECO:0000256" key="8">
    <source>
        <dbReference type="ARBA" id="ARBA00022927"/>
    </source>
</evidence>
<keyword evidence="7" id="KW-1005">Bacterial flagellum biogenesis</keyword>
<dbReference type="Gene3D" id="1.10.287.1700">
    <property type="match status" value="1"/>
</dbReference>
<comment type="caution">
    <text evidence="12">The sequence shown here is derived from an EMBL/GenBank/DDBJ whole genome shotgun (WGS) entry which is preliminary data.</text>
</comment>
<evidence type="ECO:0000256" key="1">
    <source>
        <dbReference type="ARBA" id="ARBA00004413"/>
    </source>
</evidence>
<evidence type="ECO:0000313" key="13">
    <source>
        <dbReference type="Proteomes" id="UP000632377"/>
    </source>
</evidence>
<evidence type="ECO:0000256" key="5">
    <source>
        <dbReference type="ARBA" id="ARBA00022475"/>
    </source>
</evidence>
<keyword evidence="4" id="KW-0813">Transport</keyword>
<comment type="similarity">
    <text evidence="2">Belongs to the FliJ family.</text>
</comment>
<reference evidence="12 13" key="1">
    <citation type="submission" date="2021-01" db="EMBL/GenBank/DDBJ databases">
        <title>Genome public.</title>
        <authorList>
            <person name="Liu C."/>
            <person name="Sun Q."/>
        </authorList>
    </citation>
    <scope>NUCLEOTIDE SEQUENCE [LARGE SCALE GENOMIC DNA]</scope>
    <source>
        <strain evidence="12 13">YIM B02515</strain>
    </source>
</reference>
<evidence type="ECO:0000256" key="9">
    <source>
        <dbReference type="ARBA" id="ARBA00023136"/>
    </source>
</evidence>
<evidence type="ECO:0000256" key="11">
    <source>
        <dbReference type="SAM" id="Coils"/>
    </source>
</evidence>
<evidence type="ECO:0000313" key="12">
    <source>
        <dbReference type="EMBL" id="MBL4937991.1"/>
    </source>
</evidence>
<keyword evidence="12" id="KW-0966">Cell projection</keyword>
<protein>
    <recommendedName>
        <fullName evidence="3">Flagellar FliJ protein</fullName>
    </recommendedName>
</protein>
<keyword evidence="11" id="KW-0175">Coiled coil</keyword>
<gene>
    <name evidence="12" type="primary">fliJ</name>
    <name evidence="12" type="ORF">JK636_19965</name>
</gene>
<evidence type="ECO:0000256" key="10">
    <source>
        <dbReference type="ARBA" id="ARBA00023225"/>
    </source>
</evidence>
<keyword evidence="13" id="KW-1185">Reference proteome</keyword>
<accession>A0ABS1TFG4</accession>
<keyword evidence="5" id="KW-1003">Cell membrane</keyword>
<sequence length="144" mass="17431">MEGYKFRLQKLLDIRSDKEEESKRLFKEAQLEREGAEQKLNTLKENYNKYRSSESKNLVEQKLKHMYLNALNVSIVEADTILKLKTDKLDERREQLKQRQIERKTVETLKDNQLKAFIKEQDFIEQKTNDEFALYGFLRARERR</sequence>
<dbReference type="Proteomes" id="UP000632377">
    <property type="component" value="Unassembled WGS sequence"/>
</dbReference>
<keyword evidence="6" id="KW-0145">Chemotaxis</keyword>
<evidence type="ECO:0000256" key="7">
    <source>
        <dbReference type="ARBA" id="ARBA00022795"/>
    </source>
</evidence>
<dbReference type="InterPro" id="IPR053716">
    <property type="entry name" value="Flag_assembly_chemotaxis_eff"/>
</dbReference>
<name>A0ABS1TFG4_9CLOT</name>
<proteinExistence type="inferred from homology"/>
<keyword evidence="9" id="KW-0472">Membrane</keyword>
<keyword evidence="8" id="KW-0653">Protein transport</keyword>
<feature type="coiled-coil region" evidence="11">
    <location>
        <begin position="19"/>
        <end position="53"/>
    </location>
</feature>
<keyword evidence="12" id="KW-0969">Cilium</keyword>
<dbReference type="NCBIfam" id="TIGR02473">
    <property type="entry name" value="flagell_FliJ"/>
    <property type="match status" value="1"/>
</dbReference>
<evidence type="ECO:0000256" key="6">
    <source>
        <dbReference type="ARBA" id="ARBA00022500"/>
    </source>
</evidence>
<dbReference type="Pfam" id="PF02050">
    <property type="entry name" value="FliJ"/>
    <property type="match status" value="1"/>
</dbReference>